<dbReference type="Proteomes" id="UP001209885">
    <property type="component" value="Unassembled WGS sequence"/>
</dbReference>
<reference evidence="6 7" key="1">
    <citation type="submission" date="2022-11" db="EMBL/GenBank/DDBJ databases">
        <title>The characterization of three novel Bacteroidetes species and genomic analysis of their roles in tidal elemental geochemical cycles.</title>
        <authorList>
            <person name="Ma K."/>
        </authorList>
    </citation>
    <scope>NUCLEOTIDE SEQUENCE [LARGE SCALE GENOMIC DNA]</scope>
    <source>
        <strain evidence="6 7">M17</strain>
    </source>
</reference>
<dbReference type="InterPro" id="IPR036962">
    <property type="entry name" value="Glyco_hydro_3_N_sf"/>
</dbReference>
<feature type="domain" description="Fibronectin type III-like" evidence="5">
    <location>
        <begin position="663"/>
        <end position="734"/>
    </location>
</feature>
<evidence type="ECO:0000256" key="3">
    <source>
        <dbReference type="ARBA" id="ARBA00023277"/>
    </source>
</evidence>
<dbReference type="GO" id="GO:0016787">
    <property type="term" value="F:hydrolase activity"/>
    <property type="evidence" value="ECO:0007669"/>
    <property type="project" value="UniProtKB-KW"/>
</dbReference>
<accession>A0ABT3RV42</accession>
<evidence type="ECO:0000256" key="4">
    <source>
        <dbReference type="RuleBase" id="RU361161"/>
    </source>
</evidence>
<evidence type="ECO:0000256" key="2">
    <source>
        <dbReference type="ARBA" id="ARBA00022801"/>
    </source>
</evidence>
<dbReference type="InterPro" id="IPR002772">
    <property type="entry name" value="Glyco_hydro_3_C"/>
</dbReference>
<dbReference type="SUPFAM" id="SSF51445">
    <property type="entry name" value="(Trans)glycosidases"/>
    <property type="match status" value="1"/>
</dbReference>
<dbReference type="Pfam" id="PF01915">
    <property type="entry name" value="Glyco_hydro_3_C"/>
    <property type="match status" value="1"/>
</dbReference>
<evidence type="ECO:0000256" key="1">
    <source>
        <dbReference type="ARBA" id="ARBA00005336"/>
    </source>
</evidence>
<dbReference type="InterPro" id="IPR036881">
    <property type="entry name" value="Glyco_hydro_3_C_sf"/>
</dbReference>
<organism evidence="6 7">
    <name type="scientific">Mangrovivirga halotolerans</name>
    <dbReference type="NCBI Taxonomy" id="2993936"/>
    <lineage>
        <taxon>Bacteria</taxon>
        <taxon>Pseudomonadati</taxon>
        <taxon>Bacteroidota</taxon>
        <taxon>Cytophagia</taxon>
        <taxon>Cytophagales</taxon>
        <taxon>Mangrovivirgaceae</taxon>
        <taxon>Mangrovivirga</taxon>
    </lineage>
</organism>
<dbReference type="InterPro" id="IPR013783">
    <property type="entry name" value="Ig-like_fold"/>
</dbReference>
<dbReference type="RefSeq" id="WP_266058035.1">
    <property type="nucleotide sequence ID" value="NZ_JAPFQN010000010.1"/>
</dbReference>
<dbReference type="Gene3D" id="3.20.20.300">
    <property type="entry name" value="Glycoside hydrolase, family 3, N-terminal domain"/>
    <property type="match status" value="1"/>
</dbReference>
<dbReference type="InterPro" id="IPR026891">
    <property type="entry name" value="Fn3-like"/>
</dbReference>
<comment type="similarity">
    <text evidence="1 4">Belongs to the glycosyl hydrolase 3 family.</text>
</comment>
<keyword evidence="2 4" id="KW-0378">Hydrolase</keyword>
<sequence>MKKIIPLVITILLSTAPIKAQKLTTENIPQVVKGLTLEEKINIVVGVGFYFPGITPESAKIKDKIPGAAGHSFAIDRIGLPQIVLADGPAGIRITPERPGDDKKYYATAFPIATLMASTWDLDLMKKVGEAFGEEAKEYGVDILLAPALNIHRNPLTGRNFEYYSEDPLLAGKMAAAFVKGVQEQGVGTSIKHFAANNQETNRITVNAVISERAMREIYLKGFEIAVKEAEPWTVMSAYNRINGVYASQRHDLLTDILRNEWNYDGFVMTDWFAGNSAVEQMKAGNDLLMPGIEKQREDIRKAIADGSLSMETLNQNVERILNIYTKTLSFKGYEPDGEPELKKHRELARKAATQGMVLLKNENQALPIQKTQKIALFGNASYDTFIGGTGSGDVNNIGDVTIIEGFKTNEISFDEELANVYQSYIKDEKAKLPPKEFAMVPDQMIDERTWTTEQLNSIADRNDVAIFTLGRSSGEFMDRSYENDYLLTEKELNAIKQLSKVFHDKEKKFIVLLNIGGVIETDSWKELADAILITWQPGQEAGNAVYDIVSGEVSPSGKLPMTFPVKISDHLSSENFPGKEYDLPMEGNISFMMARPAEVHYEEGIFVGYRHFETADVNTSFPFGYGQSYTSFEYKDLNVTENSGSFEISMTVENTGKMAAKEVVQLYVSAPESNLPKPIRELKGFLKTKTLSPGETQTLTFSISVDDLASYHTDRSAWITEAGEYTFQVGASVSDIKLVETANVPSEIIVSDVENQLKNIEMNLEEKEKEGSK</sequence>
<dbReference type="EMBL" id="JAPFQN010000010">
    <property type="protein sequence ID" value="MCX2745452.1"/>
    <property type="molecule type" value="Genomic_DNA"/>
</dbReference>
<dbReference type="InterPro" id="IPR017853">
    <property type="entry name" value="GH"/>
</dbReference>
<keyword evidence="7" id="KW-1185">Reference proteome</keyword>
<name>A0ABT3RV42_9BACT</name>
<dbReference type="InterPro" id="IPR001764">
    <property type="entry name" value="Glyco_hydro_3_N"/>
</dbReference>
<dbReference type="PROSITE" id="PS00775">
    <property type="entry name" value="GLYCOSYL_HYDROL_F3"/>
    <property type="match status" value="1"/>
</dbReference>
<dbReference type="PANTHER" id="PTHR42715:SF10">
    <property type="entry name" value="BETA-GLUCOSIDASE"/>
    <property type="match status" value="1"/>
</dbReference>
<dbReference type="SMART" id="SM01217">
    <property type="entry name" value="Fn3_like"/>
    <property type="match status" value="1"/>
</dbReference>
<proteinExistence type="inferred from homology"/>
<protein>
    <submittedName>
        <fullName evidence="6">Glycoside hydrolase family 3 C-terminal domain-containing protein</fullName>
    </submittedName>
</protein>
<comment type="caution">
    <text evidence="6">The sequence shown here is derived from an EMBL/GenBank/DDBJ whole genome shotgun (WGS) entry which is preliminary data.</text>
</comment>
<keyword evidence="4" id="KW-0326">Glycosidase</keyword>
<keyword evidence="3" id="KW-0119">Carbohydrate metabolism</keyword>
<dbReference type="PRINTS" id="PR00133">
    <property type="entry name" value="GLHYDRLASE3"/>
</dbReference>
<dbReference type="Pfam" id="PF14310">
    <property type="entry name" value="Fn3-like"/>
    <property type="match status" value="1"/>
</dbReference>
<dbReference type="InterPro" id="IPR050288">
    <property type="entry name" value="Cellulose_deg_GH3"/>
</dbReference>
<dbReference type="InterPro" id="IPR019800">
    <property type="entry name" value="Glyco_hydro_3_AS"/>
</dbReference>
<evidence type="ECO:0000313" key="6">
    <source>
        <dbReference type="EMBL" id="MCX2745452.1"/>
    </source>
</evidence>
<dbReference type="Gene3D" id="3.40.50.1700">
    <property type="entry name" value="Glycoside hydrolase family 3 C-terminal domain"/>
    <property type="match status" value="1"/>
</dbReference>
<dbReference type="SUPFAM" id="SSF52279">
    <property type="entry name" value="Beta-D-glucan exohydrolase, C-terminal domain"/>
    <property type="match status" value="1"/>
</dbReference>
<dbReference type="PANTHER" id="PTHR42715">
    <property type="entry name" value="BETA-GLUCOSIDASE"/>
    <property type="match status" value="1"/>
</dbReference>
<dbReference type="Gene3D" id="2.60.40.10">
    <property type="entry name" value="Immunoglobulins"/>
    <property type="match status" value="1"/>
</dbReference>
<dbReference type="Pfam" id="PF00933">
    <property type="entry name" value="Glyco_hydro_3"/>
    <property type="match status" value="1"/>
</dbReference>
<evidence type="ECO:0000313" key="7">
    <source>
        <dbReference type="Proteomes" id="UP001209885"/>
    </source>
</evidence>
<evidence type="ECO:0000259" key="5">
    <source>
        <dbReference type="SMART" id="SM01217"/>
    </source>
</evidence>
<gene>
    <name evidence="6" type="ORF">OO013_16350</name>
</gene>